<protein>
    <submittedName>
        <fullName evidence="1">Uncharacterized protein</fullName>
    </submittedName>
</protein>
<sequence>MTAQENPGIPARVHLQNLETLLLFVEVNTEDLGDFLAIEIFVAEFDQSGFAEEFLFLFAAAEAIYV</sequence>
<accession>A0A164IQ33</accession>
<dbReference type="Proteomes" id="UP000076512">
    <property type="component" value="Unassembled WGS sequence"/>
</dbReference>
<name>A0A164IQ33_9NOCA</name>
<evidence type="ECO:0000313" key="1">
    <source>
        <dbReference type="EMBL" id="KZM69650.1"/>
    </source>
</evidence>
<gene>
    <name evidence="1" type="ORF">AWN90_07695</name>
</gene>
<keyword evidence="2" id="KW-1185">Reference proteome</keyword>
<dbReference type="RefSeq" id="WP_067578941.1">
    <property type="nucleotide sequence ID" value="NZ_JABMCZ010000002.1"/>
</dbReference>
<organism evidence="1 2">
    <name type="scientific">Nocardia terpenica</name>
    <dbReference type="NCBI Taxonomy" id="455432"/>
    <lineage>
        <taxon>Bacteria</taxon>
        <taxon>Bacillati</taxon>
        <taxon>Actinomycetota</taxon>
        <taxon>Actinomycetes</taxon>
        <taxon>Mycobacteriales</taxon>
        <taxon>Nocardiaceae</taxon>
        <taxon>Nocardia</taxon>
    </lineage>
</organism>
<dbReference type="AlphaFoldDB" id="A0A164IQ33"/>
<proteinExistence type="predicted"/>
<comment type="caution">
    <text evidence="1">The sequence shown here is derived from an EMBL/GenBank/DDBJ whole genome shotgun (WGS) entry which is preliminary data.</text>
</comment>
<evidence type="ECO:0000313" key="2">
    <source>
        <dbReference type="Proteomes" id="UP000076512"/>
    </source>
</evidence>
<reference evidence="1 2" key="1">
    <citation type="submission" date="2016-04" db="EMBL/GenBank/DDBJ databases">
        <authorList>
            <person name="Evans L.H."/>
            <person name="Alamgir A."/>
            <person name="Owens N."/>
            <person name="Weber N.D."/>
            <person name="Virtaneva K."/>
            <person name="Barbian K."/>
            <person name="Babar A."/>
            <person name="Rosenke K."/>
        </authorList>
    </citation>
    <scope>NUCLEOTIDE SEQUENCE [LARGE SCALE GENOMIC DNA]</scope>
    <source>
        <strain evidence="1 2">IFM 0406</strain>
    </source>
</reference>
<dbReference type="EMBL" id="LWGR01000019">
    <property type="protein sequence ID" value="KZM69650.1"/>
    <property type="molecule type" value="Genomic_DNA"/>
</dbReference>